<evidence type="ECO:0000313" key="2">
    <source>
        <dbReference type="EMBL" id="KAK2175877.1"/>
    </source>
</evidence>
<keyword evidence="3" id="KW-1185">Reference proteome</keyword>
<evidence type="ECO:0000313" key="3">
    <source>
        <dbReference type="Proteomes" id="UP001209878"/>
    </source>
</evidence>
<dbReference type="EMBL" id="JAODUO010000701">
    <property type="protein sequence ID" value="KAK2175877.1"/>
    <property type="molecule type" value="Genomic_DNA"/>
</dbReference>
<evidence type="ECO:0000256" key="1">
    <source>
        <dbReference type="SAM" id="SignalP"/>
    </source>
</evidence>
<protein>
    <submittedName>
        <fullName evidence="2">Uncharacterized protein</fullName>
    </submittedName>
</protein>
<accession>A0AAD9KRB0</accession>
<reference evidence="2" key="1">
    <citation type="journal article" date="2023" name="Mol. Biol. Evol.">
        <title>Third-Generation Sequencing Reveals the Adaptive Role of the Epigenome in Three Deep-Sea Polychaetes.</title>
        <authorList>
            <person name="Perez M."/>
            <person name="Aroh O."/>
            <person name="Sun Y."/>
            <person name="Lan Y."/>
            <person name="Juniper S.K."/>
            <person name="Young C.R."/>
            <person name="Angers B."/>
            <person name="Qian P.Y."/>
        </authorList>
    </citation>
    <scope>NUCLEOTIDE SEQUENCE</scope>
    <source>
        <strain evidence="2">R07B-5</strain>
    </source>
</reference>
<comment type="caution">
    <text evidence="2">The sequence shown here is derived from an EMBL/GenBank/DDBJ whole genome shotgun (WGS) entry which is preliminary data.</text>
</comment>
<organism evidence="2 3">
    <name type="scientific">Ridgeia piscesae</name>
    <name type="common">Tubeworm</name>
    <dbReference type="NCBI Taxonomy" id="27915"/>
    <lineage>
        <taxon>Eukaryota</taxon>
        <taxon>Metazoa</taxon>
        <taxon>Spiralia</taxon>
        <taxon>Lophotrochozoa</taxon>
        <taxon>Annelida</taxon>
        <taxon>Polychaeta</taxon>
        <taxon>Sedentaria</taxon>
        <taxon>Canalipalpata</taxon>
        <taxon>Sabellida</taxon>
        <taxon>Siboglinidae</taxon>
        <taxon>Ridgeia</taxon>
    </lineage>
</organism>
<proteinExistence type="predicted"/>
<feature type="signal peptide" evidence="1">
    <location>
        <begin position="1"/>
        <end position="23"/>
    </location>
</feature>
<gene>
    <name evidence="2" type="ORF">NP493_701g01052</name>
</gene>
<name>A0AAD9KRB0_RIDPI</name>
<feature type="chain" id="PRO_5042272815" evidence="1">
    <location>
        <begin position="24"/>
        <end position="85"/>
    </location>
</feature>
<dbReference type="AlphaFoldDB" id="A0AAD9KRB0"/>
<keyword evidence="1" id="KW-0732">Signal</keyword>
<sequence>MTRCAELCLVLVLLATTLMLGEAADADAKCVAAKGRCQQVTAFCCGVYKKGLCGGTNLCCIACWLEGAVSTICTGSRPSASLFDR</sequence>
<dbReference type="Proteomes" id="UP001209878">
    <property type="component" value="Unassembled WGS sequence"/>
</dbReference>